<sequence length="293" mass="34140">MPPAPWTTKEQCKWLQEQLPEYTALHGSEDKDYTLFWPRIHLYWFKTWSERAILFPNIPVETTLTKVQETAVGDAEDARKLRLQTWFHWRTNASKKNRGLKKDASIFKATLLPKSCAKLVEEIYMDMVYNERIKPLVKAKQEAGNVTTCGRRIALGRKFCKELLEDKSDKVKQEVREKYNKQKKVKKGKSNHEDDDDDEIDADAIAKGIDDLPIICQRFACLVKKKTRFMVSFTCAGPDPRHNWDILTFVRCHPSETPIGNNFAQLCPDKDNTFLAEYQQYAELIFCKLILIF</sequence>
<dbReference type="InParanoid" id="A0A0D0AMD9"/>
<dbReference type="Proteomes" id="UP000054485">
    <property type="component" value="Unassembled WGS sequence"/>
</dbReference>
<evidence type="ECO:0000313" key="2">
    <source>
        <dbReference type="EMBL" id="KIK33178.1"/>
    </source>
</evidence>
<keyword evidence="3" id="KW-1185">Reference proteome</keyword>
<organism evidence="2 3">
    <name type="scientific">Suillus luteus UH-Slu-Lm8-n1</name>
    <dbReference type="NCBI Taxonomy" id="930992"/>
    <lineage>
        <taxon>Eukaryota</taxon>
        <taxon>Fungi</taxon>
        <taxon>Dikarya</taxon>
        <taxon>Basidiomycota</taxon>
        <taxon>Agaricomycotina</taxon>
        <taxon>Agaricomycetes</taxon>
        <taxon>Agaricomycetidae</taxon>
        <taxon>Boletales</taxon>
        <taxon>Suillineae</taxon>
        <taxon>Suillaceae</taxon>
        <taxon>Suillus</taxon>
    </lineage>
</organism>
<feature type="region of interest" description="Disordered" evidence="1">
    <location>
        <begin position="179"/>
        <end position="198"/>
    </location>
</feature>
<name>A0A0D0AMD9_9AGAM</name>
<accession>A0A0D0AMD9</accession>
<reference evidence="3" key="2">
    <citation type="submission" date="2015-01" db="EMBL/GenBank/DDBJ databases">
        <title>Evolutionary Origins and Diversification of the Mycorrhizal Mutualists.</title>
        <authorList>
            <consortium name="DOE Joint Genome Institute"/>
            <consortium name="Mycorrhizal Genomics Consortium"/>
            <person name="Kohler A."/>
            <person name="Kuo A."/>
            <person name="Nagy L.G."/>
            <person name="Floudas D."/>
            <person name="Copeland A."/>
            <person name="Barry K.W."/>
            <person name="Cichocki N."/>
            <person name="Veneault-Fourrey C."/>
            <person name="LaButti K."/>
            <person name="Lindquist E.A."/>
            <person name="Lipzen A."/>
            <person name="Lundell T."/>
            <person name="Morin E."/>
            <person name="Murat C."/>
            <person name="Riley R."/>
            <person name="Ohm R."/>
            <person name="Sun H."/>
            <person name="Tunlid A."/>
            <person name="Henrissat B."/>
            <person name="Grigoriev I.V."/>
            <person name="Hibbett D.S."/>
            <person name="Martin F."/>
        </authorList>
    </citation>
    <scope>NUCLEOTIDE SEQUENCE [LARGE SCALE GENOMIC DNA]</scope>
    <source>
        <strain evidence="3">UH-Slu-Lm8-n1</strain>
    </source>
</reference>
<evidence type="ECO:0000313" key="3">
    <source>
        <dbReference type="Proteomes" id="UP000054485"/>
    </source>
</evidence>
<dbReference type="STRING" id="930992.A0A0D0AMD9"/>
<gene>
    <name evidence="2" type="ORF">CY34DRAFT_100063</name>
</gene>
<dbReference type="AlphaFoldDB" id="A0A0D0AMD9"/>
<dbReference type="EMBL" id="KN836003">
    <property type="protein sequence ID" value="KIK33178.1"/>
    <property type="molecule type" value="Genomic_DNA"/>
</dbReference>
<dbReference type="HOGENOM" id="CLU_061100_0_0_1"/>
<proteinExistence type="predicted"/>
<evidence type="ECO:0000256" key="1">
    <source>
        <dbReference type="SAM" id="MobiDB-lite"/>
    </source>
</evidence>
<dbReference type="OrthoDB" id="2678623at2759"/>
<protein>
    <submittedName>
        <fullName evidence="2">Unplaced genomic scaffold CY34scaffold_872, whole genome shotgun sequence</fullName>
    </submittedName>
</protein>
<reference evidence="2 3" key="1">
    <citation type="submission" date="2014-04" db="EMBL/GenBank/DDBJ databases">
        <authorList>
            <consortium name="DOE Joint Genome Institute"/>
            <person name="Kuo A."/>
            <person name="Ruytinx J."/>
            <person name="Rineau F."/>
            <person name="Colpaert J."/>
            <person name="Kohler A."/>
            <person name="Nagy L.G."/>
            <person name="Floudas D."/>
            <person name="Copeland A."/>
            <person name="Barry K.W."/>
            <person name="Cichocki N."/>
            <person name="Veneault-Fourrey C."/>
            <person name="LaButti K."/>
            <person name="Lindquist E.A."/>
            <person name="Lipzen A."/>
            <person name="Lundell T."/>
            <person name="Morin E."/>
            <person name="Murat C."/>
            <person name="Sun H."/>
            <person name="Tunlid A."/>
            <person name="Henrissat B."/>
            <person name="Grigoriev I.V."/>
            <person name="Hibbett D.S."/>
            <person name="Martin F."/>
            <person name="Nordberg H.P."/>
            <person name="Cantor M.N."/>
            <person name="Hua S.X."/>
        </authorList>
    </citation>
    <scope>NUCLEOTIDE SEQUENCE [LARGE SCALE GENOMIC DNA]</scope>
    <source>
        <strain evidence="2 3">UH-Slu-Lm8-n1</strain>
    </source>
</reference>